<evidence type="ECO:0000256" key="8">
    <source>
        <dbReference type="SAM" id="MobiDB-lite"/>
    </source>
</evidence>
<dbReference type="Gene3D" id="2.20.25.530">
    <property type="match status" value="1"/>
</dbReference>
<dbReference type="GO" id="GO:0006401">
    <property type="term" value="P:RNA catabolic process"/>
    <property type="evidence" value="ECO:0007669"/>
    <property type="project" value="TreeGrafter"/>
</dbReference>
<dbReference type="Proteomes" id="UP000549394">
    <property type="component" value="Unassembled WGS sequence"/>
</dbReference>
<dbReference type="PANTHER" id="PTHR13383">
    <property type="entry name" value="RIBONUCLEASE H2 SUBUNIT B"/>
    <property type="match status" value="1"/>
</dbReference>
<gene>
    <name evidence="11" type="ORF">DGYR_LOCUS7053</name>
</gene>
<dbReference type="Pfam" id="PF09468">
    <property type="entry name" value="RNase_H2-Ydr279"/>
    <property type="match status" value="1"/>
</dbReference>
<evidence type="ECO:0000256" key="7">
    <source>
        <dbReference type="ARBA" id="ARBA00033464"/>
    </source>
</evidence>
<dbReference type="AlphaFoldDB" id="A0A7I8VSL4"/>
<evidence type="ECO:0000313" key="11">
    <source>
        <dbReference type="EMBL" id="CAD5118723.1"/>
    </source>
</evidence>
<dbReference type="InterPro" id="IPR040456">
    <property type="entry name" value="RNase_H2_suB"/>
</dbReference>
<comment type="caution">
    <text evidence="11">The sequence shown here is derived from an EMBL/GenBank/DDBJ whole genome shotgun (WGS) entry which is preliminary data.</text>
</comment>
<dbReference type="OrthoDB" id="29098at2759"/>
<comment type="similarity">
    <text evidence="2">Belongs to the RNase H2 subunit B family.</text>
</comment>
<evidence type="ECO:0000259" key="10">
    <source>
        <dbReference type="Pfam" id="PF17745"/>
    </source>
</evidence>
<reference evidence="11 12" key="1">
    <citation type="submission" date="2020-08" db="EMBL/GenBank/DDBJ databases">
        <authorList>
            <person name="Hejnol A."/>
        </authorList>
    </citation>
    <scope>NUCLEOTIDE SEQUENCE [LARGE SCALE GENOMIC DNA]</scope>
</reference>
<dbReference type="InterPro" id="IPR019024">
    <property type="entry name" value="RNase_H2_suB_wHTH"/>
</dbReference>
<comment type="subunit">
    <text evidence="3">The RNase H2 complex is a heterotrimer composed of the catalytic subunit RNASEH2A and the non-catalytic subunits RNASEH2B and RNASEH2C.</text>
</comment>
<evidence type="ECO:0000256" key="2">
    <source>
        <dbReference type="ARBA" id="ARBA00009823"/>
    </source>
</evidence>
<proteinExistence type="inferred from homology"/>
<evidence type="ECO:0000256" key="3">
    <source>
        <dbReference type="ARBA" id="ARBA00011277"/>
    </source>
</evidence>
<keyword evidence="5" id="KW-0539">Nucleus</keyword>
<dbReference type="GO" id="GO:0005654">
    <property type="term" value="C:nucleoplasm"/>
    <property type="evidence" value="ECO:0007669"/>
    <property type="project" value="TreeGrafter"/>
</dbReference>
<keyword evidence="12" id="KW-1185">Reference proteome</keyword>
<accession>A0A7I8VSL4</accession>
<organism evidence="11 12">
    <name type="scientific">Dimorphilus gyrociliatus</name>
    <dbReference type="NCBI Taxonomy" id="2664684"/>
    <lineage>
        <taxon>Eukaryota</taxon>
        <taxon>Metazoa</taxon>
        <taxon>Spiralia</taxon>
        <taxon>Lophotrochozoa</taxon>
        <taxon>Annelida</taxon>
        <taxon>Polychaeta</taxon>
        <taxon>Polychaeta incertae sedis</taxon>
        <taxon>Dinophilidae</taxon>
        <taxon>Dimorphilus</taxon>
    </lineage>
</organism>
<feature type="region of interest" description="Disordered" evidence="8">
    <location>
        <begin position="236"/>
        <end position="269"/>
    </location>
</feature>
<dbReference type="PANTHER" id="PTHR13383:SF11">
    <property type="entry name" value="RIBONUCLEASE H2 SUBUNIT B"/>
    <property type="match status" value="1"/>
</dbReference>
<evidence type="ECO:0000256" key="6">
    <source>
        <dbReference type="ARBA" id="ARBA00024778"/>
    </source>
</evidence>
<evidence type="ECO:0000313" key="12">
    <source>
        <dbReference type="Proteomes" id="UP000549394"/>
    </source>
</evidence>
<dbReference type="EMBL" id="CAJFCJ010000009">
    <property type="protein sequence ID" value="CAD5118723.1"/>
    <property type="molecule type" value="Genomic_DNA"/>
</dbReference>
<dbReference type="GO" id="GO:0032299">
    <property type="term" value="C:ribonuclease H2 complex"/>
    <property type="evidence" value="ECO:0007669"/>
    <property type="project" value="InterPro"/>
</dbReference>
<dbReference type="FunFam" id="1.10.20.120:FF:000002">
    <property type="entry name" value="Ribonuclease H2 subunit B"/>
    <property type="match status" value="1"/>
</dbReference>
<evidence type="ECO:0000256" key="4">
    <source>
        <dbReference type="ARBA" id="ARBA00019062"/>
    </source>
</evidence>
<comment type="function">
    <text evidence="6">Non catalytic subunit of RNase H2, an endonuclease that specifically degrades the RNA of RNA:DNA hybrids. Participates in DNA replication, possibly by mediating the removal of lagging-strand Okazaki fragment RNA primers during DNA replication. Mediates the excision of single ribonucleotides from DNA:RNA duplexes.</text>
</comment>
<evidence type="ECO:0000256" key="1">
    <source>
        <dbReference type="ARBA" id="ARBA00004123"/>
    </source>
</evidence>
<dbReference type="CDD" id="cd09270">
    <property type="entry name" value="RNase_H2-B"/>
    <property type="match status" value="1"/>
</dbReference>
<dbReference type="InterPro" id="IPR041195">
    <property type="entry name" value="Rnh202_N"/>
</dbReference>
<dbReference type="Gene3D" id="1.10.20.120">
    <property type="match status" value="1"/>
</dbReference>
<dbReference type="Pfam" id="PF17745">
    <property type="entry name" value="Ydr279_N"/>
    <property type="match status" value="1"/>
</dbReference>
<name>A0A7I8VSL4_9ANNE</name>
<feature type="domain" description="Ribonuclease H2 subunit B wHTH" evidence="9">
    <location>
        <begin position="93"/>
        <end position="221"/>
    </location>
</feature>
<comment type="subcellular location">
    <subcellularLocation>
        <location evidence="1">Nucleus</location>
    </subcellularLocation>
</comment>
<evidence type="ECO:0000256" key="5">
    <source>
        <dbReference type="ARBA" id="ARBA00023242"/>
    </source>
</evidence>
<evidence type="ECO:0000259" key="9">
    <source>
        <dbReference type="Pfam" id="PF09468"/>
    </source>
</evidence>
<sequence length="490" mass="56810">MDSDITQDVSKKFLMIVDNKIKDSVQSEDSRQFIQLRHPRSDEAFMVYVSFEKNKILVYEVLKFEEQYRSWFIDDEVQSDGSLYLITPIDLRFIILPYLLKKSSQYMQIEEILSDEEYDNLQVFMSPPNVIESLRTICDVKDIGDTCVLKYSEEKCLDWLKLKIEKLSNYLKDRPQSVEYSACASNYVKSLKEEKATTDLVAYSCGMFSEYLPNEVEEKLKKILGIKEVVMRKIENQKRKSNSSAGPNEDYTETIESTAKKSGGKDKKDISQSLDISHLLFNANDSNIVEQECKNADDRDEDSHFSDSDETLEKFKESIKSFETAKPFVKKRKNPYRKDLDSITNRLFKLIIRRKKKKKNALVNKTASQDLYSIQEGIHEIDNKVERRSTLKVFFQKLSFTKNKSKNKSCDKTSAYQLDNVQGDPSDSGQLVNGANRRRNSLSSSLGLKSKTRIVDNSPSFNFGRFFYKKNQNVSTEFTKNFNCENLQKT</sequence>
<protein>
    <recommendedName>
        <fullName evidence="4">Ribonuclease H2 subunit B</fullName>
    </recommendedName>
    <alternativeName>
        <fullName evidence="7">Ribonuclease HI subunit B</fullName>
    </alternativeName>
</protein>
<feature type="domain" description="Rnh202 triple barrel" evidence="10">
    <location>
        <begin position="26"/>
        <end position="90"/>
    </location>
</feature>